<dbReference type="AlphaFoldDB" id="A0A6C0EMP8"/>
<dbReference type="Gene3D" id="2.60.120.200">
    <property type="match status" value="1"/>
</dbReference>
<dbReference type="Pfam" id="PF13385">
    <property type="entry name" value="Laminin_G_3"/>
    <property type="match status" value="1"/>
</dbReference>
<dbReference type="EMBL" id="MN738881">
    <property type="protein sequence ID" value="QHT29743.1"/>
    <property type="molecule type" value="Genomic_DNA"/>
</dbReference>
<evidence type="ECO:0000313" key="2">
    <source>
        <dbReference type="EMBL" id="QHT29743.1"/>
    </source>
</evidence>
<dbReference type="InterPro" id="IPR013320">
    <property type="entry name" value="ConA-like_dom_sf"/>
</dbReference>
<evidence type="ECO:0000256" key="1">
    <source>
        <dbReference type="SAM" id="Phobius"/>
    </source>
</evidence>
<keyword evidence="1" id="KW-0812">Transmembrane</keyword>
<dbReference type="SUPFAM" id="SSF49899">
    <property type="entry name" value="Concanavalin A-like lectins/glucanases"/>
    <property type="match status" value="1"/>
</dbReference>
<reference evidence="2" key="1">
    <citation type="journal article" date="2020" name="Nature">
        <title>Giant virus diversity and host interactions through global metagenomics.</title>
        <authorList>
            <person name="Schulz F."/>
            <person name="Roux S."/>
            <person name="Paez-Espino D."/>
            <person name="Jungbluth S."/>
            <person name="Walsh D.A."/>
            <person name="Denef V.J."/>
            <person name="McMahon K.D."/>
            <person name="Konstantinidis K.T."/>
            <person name="Eloe-Fadrosh E.A."/>
            <person name="Kyrpides N.C."/>
            <person name="Woyke T."/>
        </authorList>
    </citation>
    <scope>NUCLEOTIDE SEQUENCE</scope>
    <source>
        <strain evidence="2">GVMAG-M-3300009068-24</strain>
    </source>
</reference>
<sequence length="319" mass="34534">MENAAANFSQGARNITDNVNNTMQRISDTMRSTVSEYGDPAKVATASADYLTTNSLVAKIAITLLVLVVFVMLLILGVNLIGYFTQNATSPYVVQGMIPGSNSTAVAGNIITRSDNRKYGMEYTWSVWLQVNDRVPAAEQYAHVFNKGNGSYHTAPTVINGVNYPMGTGLATVNNGPGLYLANSDVPGQVSLYLVMDTVDPSVPPMTVTVPGIPINKKWMHVGIRLENTLLDIYVNGTISGRYSVTAVPKQNYGDIYVCQNGGFSGFLSNLQYYPRALSAYEINQVVVAGPNTTQSSLANSTKGAPYYLSTDWYFAKLN</sequence>
<evidence type="ECO:0008006" key="3">
    <source>
        <dbReference type="Google" id="ProtNLM"/>
    </source>
</evidence>
<feature type="transmembrane region" description="Helical" evidence="1">
    <location>
        <begin position="60"/>
        <end position="84"/>
    </location>
</feature>
<organism evidence="2">
    <name type="scientific">viral metagenome</name>
    <dbReference type="NCBI Taxonomy" id="1070528"/>
    <lineage>
        <taxon>unclassified sequences</taxon>
        <taxon>metagenomes</taxon>
        <taxon>organismal metagenomes</taxon>
    </lineage>
</organism>
<keyword evidence="1" id="KW-0472">Membrane</keyword>
<name>A0A6C0EMP8_9ZZZZ</name>
<accession>A0A6C0EMP8</accession>
<protein>
    <recommendedName>
        <fullName evidence="3">LamG-like jellyroll fold domain-containing protein</fullName>
    </recommendedName>
</protein>
<keyword evidence="1" id="KW-1133">Transmembrane helix</keyword>
<proteinExistence type="predicted"/>